<sequence length="358" mass="38989">MYVLRALGLVRNRIDVSTILYVPHMFGTLVRRRCDLASATQGWNFYVARSDSVSVAVGSSNTVQESGGSPAGLSNSLDRDQRGGLDHITTDSLLVGFPLSRVRLGPLNQISVVRGKSHASTTKTMVFSTPLLIDVPLLEQGLSSPAMGGSSETSSIPGHQGHGCPQDYGRSRALRRPCRRGKTEVALHSAKEVVQRKATSIAQFRVDVAIVPSGGDVAPQKIIKMVEAVASVALEILRDLLIEEVRVLSGVGGKVDDVCRQLNAIHCFLKDASKRQDKENSVTIRNWVSALRDLANQAEIILESECLSMHQIGKETEIIKSRMIDLTKQLEFVSSKWESSLSSLDDTDWSRKTFGHGG</sequence>
<gene>
    <name evidence="9" type="ORF">Salat_1703400</name>
</gene>
<evidence type="ECO:0000256" key="2">
    <source>
        <dbReference type="ARBA" id="ARBA00022614"/>
    </source>
</evidence>
<dbReference type="InterPro" id="IPR041118">
    <property type="entry name" value="Rx_N"/>
</dbReference>
<proteinExistence type="inferred from homology"/>
<dbReference type="EMBL" id="JACGWO010000006">
    <property type="protein sequence ID" value="KAK4425096.1"/>
    <property type="molecule type" value="Genomic_DNA"/>
</dbReference>
<keyword evidence="5" id="KW-0611">Plant defense</keyword>
<dbReference type="Proteomes" id="UP001293254">
    <property type="component" value="Unassembled WGS sequence"/>
</dbReference>
<comment type="similarity">
    <text evidence="1">Belongs to the disease resistance NB-LRR family.</text>
</comment>
<dbReference type="Pfam" id="PF18052">
    <property type="entry name" value="Rx_N"/>
    <property type="match status" value="1"/>
</dbReference>
<comment type="caution">
    <text evidence="9">The sequence shown here is derived from an EMBL/GenBank/DDBJ whole genome shotgun (WGS) entry which is preliminary data.</text>
</comment>
<feature type="region of interest" description="Disordered" evidence="7">
    <location>
        <begin position="144"/>
        <end position="172"/>
    </location>
</feature>
<evidence type="ECO:0000256" key="7">
    <source>
        <dbReference type="SAM" id="MobiDB-lite"/>
    </source>
</evidence>
<organism evidence="9 10">
    <name type="scientific">Sesamum alatum</name>
    <dbReference type="NCBI Taxonomy" id="300844"/>
    <lineage>
        <taxon>Eukaryota</taxon>
        <taxon>Viridiplantae</taxon>
        <taxon>Streptophyta</taxon>
        <taxon>Embryophyta</taxon>
        <taxon>Tracheophyta</taxon>
        <taxon>Spermatophyta</taxon>
        <taxon>Magnoliopsida</taxon>
        <taxon>eudicotyledons</taxon>
        <taxon>Gunneridae</taxon>
        <taxon>Pentapetalae</taxon>
        <taxon>asterids</taxon>
        <taxon>lamiids</taxon>
        <taxon>Lamiales</taxon>
        <taxon>Pedaliaceae</taxon>
        <taxon>Sesamum</taxon>
    </lineage>
</organism>
<evidence type="ECO:0000256" key="6">
    <source>
        <dbReference type="ARBA" id="ARBA00022840"/>
    </source>
</evidence>
<evidence type="ECO:0000256" key="4">
    <source>
        <dbReference type="ARBA" id="ARBA00022741"/>
    </source>
</evidence>
<keyword evidence="2" id="KW-0433">Leucine-rich repeat</keyword>
<reference evidence="9" key="1">
    <citation type="submission" date="2020-06" db="EMBL/GenBank/DDBJ databases">
        <authorList>
            <person name="Li T."/>
            <person name="Hu X."/>
            <person name="Zhang T."/>
            <person name="Song X."/>
            <person name="Zhang H."/>
            <person name="Dai N."/>
            <person name="Sheng W."/>
            <person name="Hou X."/>
            <person name="Wei L."/>
        </authorList>
    </citation>
    <scope>NUCLEOTIDE SEQUENCE</scope>
    <source>
        <strain evidence="9">3651</strain>
        <tissue evidence="9">Leaf</tissue>
    </source>
</reference>
<evidence type="ECO:0000313" key="9">
    <source>
        <dbReference type="EMBL" id="KAK4425096.1"/>
    </source>
</evidence>
<evidence type="ECO:0000256" key="3">
    <source>
        <dbReference type="ARBA" id="ARBA00022737"/>
    </source>
</evidence>
<reference evidence="9" key="2">
    <citation type="journal article" date="2024" name="Plant">
        <title>Genomic evolution and insights into agronomic trait innovations of Sesamum species.</title>
        <authorList>
            <person name="Miao H."/>
            <person name="Wang L."/>
            <person name="Qu L."/>
            <person name="Liu H."/>
            <person name="Sun Y."/>
            <person name="Le M."/>
            <person name="Wang Q."/>
            <person name="Wei S."/>
            <person name="Zheng Y."/>
            <person name="Lin W."/>
            <person name="Duan Y."/>
            <person name="Cao H."/>
            <person name="Xiong S."/>
            <person name="Wang X."/>
            <person name="Wei L."/>
            <person name="Li C."/>
            <person name="Ma Q."/>
            <person name="Ju M."/>
            <person name="Zhao R."/>
            <person name="Li G."/>
            <person name="Mu C."/>
            <person name="Tian Q."/>
            <person name="Mei H."/>
            <person name="Zhang T."/>
            <person name="Gao T."/>
            <person name="Zhang H."/>
        </authorList>
    </citation>
    <scope>NUCLEOTIDE SEQUENCE</scope>
    <source>
        <strain evidence="9">3651</strain>
    </source>
</reference>
<name>A0AAE1Y7F3_9LAMI</name>
<evidence type="ECO:0000259" key="8">
    <source>
        <dbReference type="Pfam" id="PF18052"/>
    </source>
</evidence>
<dbReference type="GO" id="GO:0005524">
    <property type="term" value="F:ATP binding"/>
    <property type="evidence" value="ECO:0007669"/>
    <property type="project" value="UniProtKB-KW"/>
</dbReference>
<evidence type="ECO:0000313" key="10">
    <source>
        <dbReference type="Proteomes" id="UP001293254"/>
    </source>
</evidence>
<dbReference type="AlphaFoldDB" id="A0AAE1Y7F3"/>
<dbReference type="Gene3D" id="1.20.5.4130">
    <property type="match status" value="1"/>
</dbReference>
<evidence type="ECO:0000256" key="5">
    <source>
        <dbReference type="ARBA" id="ARBA00022821"/>
    </source>
</evidence>
<feature type="region of interest" description="Disordered" evidence="7">
    <location>
        <begin position="59"/>
        <end position="80"/>
    </location>
</feature>
<keyword evidence="10" id="KW-1185">Reference proteome</keyword>
<feature type="compositionally biased region" description="Polar residues" evidence="7">
    <location>
        <begin position="59"/>
        <end position="76"/>
    </location>
</feature>
<dbReference type="GO" id="GO:0006952">
    <property type="term" value="P:defense response"/>
    <property type="evidence" value="ECO:0007669"/>
    <property type="project" value="UniProtKB-KW"/>
</dbReference>
<accession>A0AAE1Y7F3</accession>
<keyword evidence="4" id="KW-0547">Nucleotide-binding</keyword>
<feature type="domain" description="Disease resistance N-terminal" evidence="8">
    <location>
        <begin position="230"/>
        <end position="304"/>
    </location>
</feature>
<dbReference type="InterPro" id="IPR038005">
    <property type="entry name" value="RX-like_CC"/>
</dbReference>
<evidence type="ECO:0000256" key="1">
    <source>
        <dbReference type="ARBA" id="ARBA00008894"/>
    </source>
</evidence>
<protein>
    <submittedName>
        <fullName evidence="9">Disease resistance protein</fullName>
    </submittedName>
</protein>
<keyword evidence="3" id="KW-0677">Repeat</keyword>
<dbReference type="CDD" id="cd14798">
    <property type="entry name" value="RX-CC_like"/>
    <property type="match status" value="1"/>
</dbReference>
<keyword evidence="6" id="KW-0067">ATP-binding</keyword>